<sequence length="75" mass="8395">MSLFTSLYSLAYKMRLPPPHPGQATAQPNTKGRQHDDTHSLPHNCIKSYNLINLYIPLPSSDSLGTIEIFPLCEL</sequence>
<evidence type="ECO:0000256" key="1">
    <source>
        <dbReference type="SAM" id="MobiDB-lite"/>
    </source>
</evidence>
<dbReference type="EMBL" id="SFAN01000014">
    <property type="protein sequence ID" value="TRV27116.1"/>
    <property type="molecule type" value="Genomic_DNA"/>
</dbReference>
<reference evidence="2 3" key="1">
    <citation type="submission" date="2019-01" db="EMBL/GenBank/DDBJ databases">
        <title>Coherence of Microcystis species and biogeography revealed through population genomics.</title>
        <authorList>
            <person name="Perez-Carrascal O.M."/>
            <person name="Terrat Y."/>
            <person name="Giani A."/>
            <person name="Fortin N."/>
            <person name="Tromas N."/>
            <person name="Shapiro B.J."/>
        </authorList>
    </citation>
    <scope>NUCLEOTIDE SEQUENCE [LARGE SCALE GENOMIC DNA]</scope>
    <source>
        <strain evidence="2">Mf_WU_F_19750830_S460</strain>
    </source>
</reference>
<feature type="region of interest" description="Disordered" evidence="1">
    <location>
        <begin position="14"/>
        <end position="39"/>
    </location>
</feature>
<evidence type="ECO:0000313" key="3">
    <source>
        <dbReference type="Proteomes" id="UP000320730"/>
    </source>
</evidence>
<dbReference type="AlphaFoldDB" id="A0A552M3R5"/>
<gene>
    <name evidence="2" type="ORF">EWV40_01590</name>
</gene>
<name>A0A552M3R5_9CHRO</name>
<comment type="caution">
    <text evidence="2">The sequence shown here is derived from an EMBL/GenBank/DDBJ whole genome shotgun (WGS) entry which is preliminary data.</text>
</comment>
<dbReference type="Proteomes" id="UP000320730">
    <property type="component" value="Unassembled WGS sequence"/>
</dbReference>
<organism evidence="2 3">
    <name type="scientific">Microcystis flos-aquae Mf_WU_F_19750830_S460</name>
    <dbReference type="NCBI Taxonomy" id="2486237"/>
    <lineage>
        <taxon>Bacteria</taxon>
        <taxon>Bacillati</taxon>
        <taxon>Cyanobacteriota</taxon>
        <taxon>Cyanophyceae</taxon>
        <taxon>Oscillatoriophycideae</taxon>
        <taxon>Chroococcales</taxon>
        <taxon>Microcystaceae</taxon>
        <taxon>Microcystis</taxon>
    </lineage>
</organism>
<proteinExistence type="predicted"/>
<evidence type="ECO:0000313" key="2">
    <source>
        <dbReference type="EMBL" id="TRV27116.1"/>
    </source>
</evidence>
<protein>
    <submittedName>
        <fullName evidence="2">Uncharacterized protein</fullName>
    </submittedName>
</protein>
<accession>A0A552M3R5</accession>